<protein>
    <submittedName>
        <fullName evidence="3">Tyrosine-type recombinase/integrase</fullName>
    </submittedName>
</protein>
<dbReference type="AlphaFoldDB" id="A0A6I1WY66"/>
<dbReference type="InterPro" id="IPR048120">
    <property type="entry name" value="Integrase-like"/>
</dbReference>
<evidence type="ECO:0000313" key="3">
    <source>
        <dbReference type="EMBL" id="MQU45976.1"/>
    </source>
</evidence>
<gene>
    <name evidence="3" type="ORF">GHO28_26250</name>
</gene>
<dbReference type="GO" id="GO:0006310">
    <property type="term" value="P:DNA recombination"/>
    <property type="evidence" value="ECO:0007669"/>
    <property type="project" value="UniProtKB-KW"/>
</dbReference>
<dbReference type="InterPro" id="IPR013762">
    <property type="entry name" value="Integrase-like_cat_sf"/>
</dbReference>
<keyword evidence="1" id="KW-0233">DNA recombination</keyword>
<dbReference type="Gene3D" id="1.10.443.10">
    <property type="entry name" value="Intergrase catalytic core"/>
    <property type="match status" value="1"/>
</dbReference>
<reference evidence="3 4" key="1">
    <citation type="submission" date="2019-10" db="EMBL/GenBank/DDBJ databases">
        <title>Evaluation of single-gene subtyping targets for Pseudomonas.</title>
        <authorList>
            <person name="Reichler S.J."/>
            <person name="Orsi R.H."/>
            <person name="Wiedmann M."/>
            <person name="Martin N.H."/>
            <person name="Murphy S.I."/>
        </authorList>
    </citation>
    <scope>NUCLEOTIDE SEQUENCE [LARGE SCALE GENOMIC DNA]</scope>
    <source>
        <strain evidence="3 4">FSL R10-1876</strain>
    </source>
</reference>
<sequence>MSSNVFALGAAAVKWFVARDGYEVDFNAPSWKLSKDVSVPVSNASKFLNDQMYVSYREVLAFYAKGNSPEYVESLSYRSVHYFHAMNTLLLFSVESLISYRALLGRKGEPGLAVLRTLIRKWASLGYDGIPPETIRLLDKWTLSGGDRGNPVRSMCPDRGPLTDIEMDAVLTGAIDAYEAGQLSLSVMSLAMTVMMTGRRPNQITALKIGDLQSRSGKYFLNVPRAKQRSDGGWRRTFKQVPIVEDLWLLLQQQADLVCREFEMLVLVTSELRLNLPLFPNYAALNQLEGISAQIDSDRLHMRVDTLQKTMVQVSEKISVNSERTGAPILINAYRFRYTLGTNLGREGKGEYVIAEALDHTDTQHTGVYVKNLPEIVERIDKAVAYQLAPIAQAFQGVVIKTEHGARRGGDPTSRISNGKDNLGSCGSYGFCGALAPVACYTCCHFQPWLDGPHEGVLEHLLQERARIIELTDDRKIASVNDRLILAVTDVVVRCRSMKDEAAHG</sequence>
<organism evidence="3 4">
    <name type="scientific">Pseudomonas helleri</name>
    <dbReference type="NCBI Taxonomy" id="1608996"/>
    <lineage>
        <taxon>Bacteria</taxon>
        <taxon>Pseudomonadati</taxon>
        <taxon>Pseudomonadota</taxon>
        <taxon>Gammaproteobacteria</taxon>
        <taxon>Pseudomonadales</taxon>
        <taxon>Pseudomonadaceae</taxon>
        <taxon>Pseudomonas</taxon>
    </lineage>
</organism>
<dbReference type="Proteomes" id="UP000466863">
    <property type="component" value="Unassembled WGS sequence"/>
</dbReference>
<name>A0A6I1WY66_9PSED</name>
<dbReference type="GO" id="GO:0015074">
    <property type="term" value="P:DNA integration"/>
    <property type="evidence" value="ECO:0007669"/>
    <property type="project" value="InterPro"/>
</dbReference>
<dbReference type="InterPro" id="IPR002104">
    <property type="entry name" value="Integrase_catalytic"/>
</dbReference>
<dbReference type="SUPFAM" id="SSF56349">
    <property type="entry name" value="DNA breaking-rejoining enzymes"/>
    <property type="match status" value="1"/>
</dbReference>
<evidence type="ECO:0000259" key="2">
    <source>
        <dbReference type="PROSITE" id="PS51898"/>
    </source>
</evidence>
<feature type="domain" description="Tyr recombinase" evidence="2">
    <location>
        <begin position="157"/>
        <end position="385"/>
    </location>
</feature>
<proteinExistence type="predicted"/>
<dbReference type="NCBIfam" id="NF041502">
    <property type="entry name" value="integrase_1"/>
    <property type="match status" value="1"/>
</dbReference>
<evidence type="ECO:0000256" key="1">
    <source>
        <dbReference type="ARBA" id="ARBA00023172"/>
    </source>
</evidence>
<dbReference type="RefSeq" id="WP_153357623.1">
    <property type="nucleotide sequence ID" value="NZ_WIVV01000231.1"/>
</dbReference>
<dbReference type="GO" id="GO:0003677">
    <property type="term" value="F:DNA binding"/>
    <property type="evidence" value="ECO:0007669"/>
    <property type="project" value="InterPro"/>
</dbReference>
<comment type="caution">
    <text evidence="3">The sequence shown here is derived from an EMBL/GenBank/DDBJ whole genome shotgun (WGS) entry which is preliminary data.</text>
</comment>
<dbReference type="EMBL" id="WIVV01000231">
    <property type="protein sequence ID" value="MQU45976.1"/>
    <property type="molecule type" value="Genomic_DNA"/>
</dbReference>
<accession>A0A6I1WY66</accession>
<dbReference type="InterPro" id="IPR011010">
    <property type="entry name" value="DNA_brk_join_enz"/>
</dbReference>
<dbReference type="PROSITE" id="PS51898">
    <property type="entry name" value="TYR_RECOMBINASE"/>
    <property type="match status" value="1"/>
</dbReference>
<evidence type="ECO:0000313" key="4">
    <source>
        <dbReference type="Proteomes" id="UP000466863"/>
    </source>
</evidence>